<dbReference type="PANTHER" id="PTHR30011:SF16">
    <property type="entry name" value="C2H2 FINGER DOMAIN TRANSCRIPTION FACTOR (EUROFUNG)-RELATED"/>
    <property type="match status" value="1"/>
</dbReference>
<keyword evidence="4 5" id="KW-0503">Monooxygenase</keyword>
<organism evidence="5 6">
    <name type="scientific">Novosphingobium ovatum</name>
    <dbReference type="NCBI Taxonomy" id="1908523"/>
    <lineage>
        <taxon>Bacteria</taxon>
        <taxon>Pseudomonadati</taxon>
        <taxon>Pseudomonadota</taxon>
        <taxon>Alphaproteobacteria</taxon>
        <taxon>Sphingomonadales</taxon>
        <taxon>Sphingomonadaceae</taxon>
        <taxon>Novosphingobium</taxon>
    </lineage>
</organism>
<evidence type="ECO:0000256" key="1">
    <source>
        <dbReference type="ARBA" id="ARBA00022630"/>
    </source>
</evidence>
<proteinExistence type="predicted"/>
<evidence type="ECO:0000256" key="3">
    <source>
        <dbReference type="ARBA" id="ARBA00023002"/>
    </source>
</evidence>
<keyword evidence="1" id="KW-0285">Flavoprotein</keyword>
<dbReference type="InterPro" id="IPR036661">
    <property type="entry name" value="Luciferase-like_sf"/>
</dbReference>
<evidence type="ECO:0000256" key="4">
    <source>
        <dbReference type="ARBA" id="ARBA00023033"/>
    </source>
</evidence>
<dbReference type="Gene3D" id="3.20.20.30">
    <property type="entry name" value="Luciferase-like domain"/>
    <property type="match status" value="1"/>
</dbReference>
<evidence type="ECO:0000256" key="2">
    <source>
        <dbReference type="ARBA" id="ARBA00022643"/>
    </source>
</evidence>
<evidence type="ECO:0000313" key="5">
    <source>
        <dbReference type="EMBL" id="NBC36000.1"/>
    </source>
</evidence>
<dbReference type="SUPFAM" id="SSF51679">
    <property type="entry name" value="Bacterial luciferase-like"/>
    <property type="match status" value="1"/>
</dbReference>
<accession>A0ABW9XBX7</accession>
<keyword evidence="6" id="KW-1185">Reference proteome</keyword>
<protein>
    <submittedName>
        <fullName evidence="5">Nitrilotriacetate monooxygenase</fullName>
    </submittedName>
</protein>
<keyword evidence="2" id="KW-0288">FMN</keyword>
<sequence>MTHPFILSASVTQAELSDPAWAAPVLAQAQSLGLDMLLLGRAGAPLAFDAQVIAAWAASQLTTMGVVPVVGTGLGHPFHTARGLSAVDWLAGGMLGWNPAGPDAAQVADMARAANALWDGWSDDTLIIDKDSGRYLDTTKVIVPDYRGSHYRTRGPVNAMRPRQGNPVLVADADAPFDLAQTDISIAAQGQSAPSARLRLIRVGLDADVAMLAAAHAAGEIAGAHVDLDDAVAQLPQLAAAFAPVIEGRARATTGTLRQRLGLPTPFVSHSATEEAA</sequence>
<dbReference type="PANTHER" id="PTHR30011">
    <property type="entry name" value="ALKANESULFONATE MONOOXYGENASE-RELATED"/>
    <property type="match status" value="1"/>
</dbReference>
<reference evidence="6" key="1">
    <citation type="submission" date="2020-01" db="EMBL/GenBank/DDBJ databases">
        <title>Sphingomonas sp. strain CSW-10.</title>
        <authorList>
            <person name="Chen W.-M."/>
        </authorList>
    </citation>
    <scope>NUCLEOTIDE SEQUENCE [LARGE SCALE GENOMIC DNA]</scope>
    <source>
        <strain evidence="6">FSY-8</strain>
    </source>
</reference>
<keyword evidence="3" id="KW-0560">Oxidoreductase</keyword>
<comment type="caution">
    <text evidence="5">The sequence shown here is derived from an EMBL/GenBank/DDBJ whole genome shotgun (WGS) entry which is preliminary data.</text>
</comment>
<name>A0ABW9XBX7_9SPHN</name>
<dbReference type="RefSeq" id="WP_161717275.1">
    <property type="nucleotide sequence ID" value="NZ_JAAAPO010000002.1"/>
</dbReference>
<dbReference type="InterPro" id="IPR051260">
    <property type="entry name" value="Diverse_substr_monoxygenases"/>
</dbReference>
<gene>
    <name evidence="5" type="ORF">GTZ99_05455</name>
</gene>
<dbReference type="EMBL" id="JAAAPO010000002">
    <property type="protein sequence ID" value="NBC36000.1"/>
    <property type="molecule type" value="Genomic_DNA"/>
</dbReference>
<dbReference type="Proteomes" id="UP000753724">
    <property type="component" value="Unassembled WGS sequence"/>
</dbReference>
<evidence type="ECO:0000313" key="6">
    <source>
        <dbReference type="Proteomes" id="UP000753724"/>
    </source>
</evidence>
<dbReference type="GO" id="GO:0004497">
    <property type="term" value="F:monooxygenase activity"/>
    <property type="evidence" value="ECO:0007669"/>
    <property type="project" value="UniProtKB-KW"/>
</dbReference>